<evidence type="ECO:0000259" key="4">
    <source>
        <dbReference type="PROSITE" id="PS50072"/>
    </source>
</evidence>
<dbReference type="InterPro" id="IPR044666">
    <property type="entry name" value="Cyclophilin_A-like"/>
</dbReference>
<dbReference type="SUPFAM" id="SSF50891">
    <property type="entry name" value="Cyclophilin-like"/>
    <property type="match status" value="1"/>
</dbReference>
<feature type="compositionally biased region" description="Basic and acidic residues" evidence="3">
    <location>
        <begin position="266"/>
        <end position="285"/>
    </location>
</feature>
<dbReference type="VEuPathDB" id="CryptoDB:cubi_00252"/>
<gene>
    <name evidence="5" type="ORF">cubi_00252</name>
</gene>
<name>A0A1J4MML6_9CRYT</name>
<comment type="caution">
    <text evidence="5">The sequence shown here is derived from an EMBL/GenBank/DDBJ whole genome shotgun (WGS) entry which is preliminary data.</text>
</comment>
<dbReference type="AlphaFoldDB" id="A0A1J4MML6"/>
<dbReference type="EMBL" id="LRBP01000009">
    <property type="protein sequence ID" value="OII74699.1"/>
    <property type="molecule type" value="Genomic_DNA"/>
</dbReference>
<evidence type="ECO:0000256" key="1">
    <source>
        <dbReference type="ARBA" id="ARBA00004123"/>
    </source>
</evidence>
<organism evidence="5 6">
    <name type="scientific">Cryptosporidium ubiquitum</name>
    <dbReference type="NCBI Taxonomy" id="857276"/>
    <lineage>
        <taxon>Eukaryota</taxon>
        <taxon>Sar</taxon>
        <taxon>Alveolata</taxon>
        <taxon>Apicomplexa</taxon>
        <taxon>Conoidasida</taxon>
        <taxon>Coccidia</taxon>
        <taxon>Eucoccidiorida</taxon>
        <taxon>Eimeriorina</taxon>
        <taxon>Cryptosporidiidae</taxon>
        <taxon>Cryptosporidium</taxon>
    </lineage>
</organism>
<dbReference type="GeneID" id="39977045"/>
<evidence type="ECO:0000313" key="6">
    <source>
        <dbReference type="Proteomes" id="UP000186176"/>
    </source>
</evidence>
<keyword evidence="2" id="KW-0539">Nucleus</keyword>
<evidence type="ECO:0000313" key="5">
    <source>
        <dbReference type="EMBL" id="OII74699.1"/>
    </source>
</evidence>
<comment type="subcellular location">
    <subcellularLocation>
        <location evidence="1">Nucleus</location>
    </subcellularLocation>
</comment>
<protein>
    <submittedName>
        <fullName evidence="5">Peptidyl-prolyl cis-trans cyclophilin-type family protein</fullName>
    </submittedName>
</protein>
<dbReference type="GO" id="GO:0003755">
    <property type="term" value="F:peptidyl-prolyl cis-trans isomerase activity"/>
    <property type="evidence" value="ECO:0007669"/>
    <property type="project" value="InterPro"/>
</dbReference>
<proteinExistence type="predicted"/>
<dbReference type="GO" id="GO:0071013">
    <property type="term" value="C:catalytic step 2 spliceosome"/>
    <property type="evidence" value="ECO:0007669"/>
    <property type="project" value="TreeGrafter"/>
</dbReference>
<dbReference type="PROSITE" id="PS50072">
    <property type="entry name" value="CSA_PPIASE_2"/>
    <property type="match status" value="1"/>
</dbReference>
<feature type="domain" description="PPIase cyclophilin-type" evidence="4">
    <location>
        <begin position="12"/>
        <end position="158"/>
    </location>
</feature>
<reference evidence="5 6" key="1">
    <citation type="submission" date="2016-10" db="EMBL/GenBank/DDBJ databases">
        <title>Reductive evolution of mitochondrial metabolism and differential evolution of invasion-related proteins in Cryptosporidium.</title>
        <authorList>
            <person name="Liu S."/>
            <person name="Roellig D.M."/>
            <person name="Guo Y."/>
            <person name="Li N."/>
            <person name="Frace M.A."/>
            <person name="Tang K."/>
            <person name="Zhang L."/>
            <person name="Feng Y."/>
            <person name="Xiao L."/>
        </authorList>
    </citation>
    <scope>NUCLEOTIDE SEQUENCE [LARGE SCALE GENOMIC DNA]</scope>
    <source>
        <strain evidence="5">39726</strain>
    </source>
</reference>
<dbReference type="InterPro" id="IPR029000">
    <property type="entry name" value="Cyclophilin-like_dom_sf"/>
</dbReference>
<dbReference type="PANTHER" id="PTHR45625">
    <property type="entry name" value="PEPTIDYL-PROLYL CIS-TRANS ISOMERASE-RELATED"/>
    <property type="match status" value="1"/>
</dbReference>
<evidence type="ECO:0000256" key="2">
    <source>
        <dbReference type="ARBA" id="ARBA00023242"/>
    </source>
</evidence>
<sequence length="336" mass="39486">MNSDLPTSGKLIFETTLGEIDIELWCKECPIITRRFLELCENGFFNGNSIKKVFKGQFIVLGRLEMDSKNKFELECNSRLKFKHRGMLGLFNEDEYSTSIESQYHIFITLDKIKDFNKYTLFGKIANDTIYNLMDIQNVEVDDQFSPKLPVKIIKTVIIMNPFAKYKVIDEKLQKFSDSTDFKFYVDLKKNKLINNRNLLSFYKDDEESNSKNRIVFNSDYKQSLKKNQNDLKDNTSRNIGKKFETCHLEDPIIKNNEEASAQNNETKELKRNNKSESFKKNDKETVDKLREFSKRLKTSLKSNNEEWYNRNNGLSFGVGSGSVYEHLKQRQYKNN</sequence>
<accession>A0A1J4MML6</accession>
<keyword evidence="6" id="KW-1185">Reference proteome</keyword>
<dbReference type="PANTHER" id="PTHR45625:SF6">
    <property type="entry name" value="SPLICEOSOME-ASSOCIATED PROTEIN CWC27 HOMOLOG"/>
    <property type="match status" value="1"/>
</dbReference>
<dbReference type="Gene3D" id="2.40.100.10">
    <property type="entry name" value="Cyclophilin-like"/>
    <property type="match status" value="1"/>
</dbReference>
<dbReference type="RefSeq" id="XP_028875845.1">
    <property type="nucleotide sequence ID" value="XM_029017266.1"/>
</dbReference>
<dbReference type="InterPro" id="IPR002130">
    <property type="entry name" value="Cyclophilin-type_PPIase_dom"/>
</dbReference>
<dbReference type="Pfam" id="PF00160">
    <property type="entry name" value="Pro_isomerase"/>
    <property type="match status" value="1"/>
</dbReference>
<evidence type="ECO:0000256" key="3">
    <source>
        <dbReference type="SAM" id="MobiDB-lite"/>
    </source>
</evidence>
<feature type="region of interest" description="Disordered" evidence="3">
    <location>
        <begin position="257"/>
        <end position="285"/>
    </location>
</feature>
<dbReference type="OrthoDB" id="442970at2759"/>
<dbReference type="Proteomes" id="UP000186176">
    <property type="component" value="Unassembled WGS sequence"/>
</dbReference>